<keyword evidence="5" id="KW-1185">Reference proteome</keyword>
<dbReference type="AlphaFoldDB" id="A0A668TV64"/>
<gene>
    <name evidence="4" type="primary">GPALPP1</name>
</gene>
<dbReference type="Proteomes" id="UP000472276">
    <property type="component" value="Unassembled WGS sequence"/>
</dbReference>
<evidence type="ECO:0000256" key="1">
    <source>
        <dbReference type="ARBA" id="ARBA00023489"/>
    </source>
</evidence>
<feature type="compositionally biased region" description="Basic and acidic residues" evidence="2">
    <location>
        <begin position="172"/>
        <end position="189"/>
    </location>
</feature>
<reference evidence="4" key="2">
    <citation type="submission" date="2025-09" db="UniProtKB">
        <authorList>
            <consortium name="Ensembl"/>
        </authorList>
    </citation>
    <scope>IDENTIFICATION</scope>
</reference>
<accession>A0A668TV64</accession>
<dbReference type="InterPro" id="IPR046331">
    <property type="entry name" value="GPAM1-like"/>
</dbReference>
<dbReference type="PANTHER" id="PTHR46370">
    <property type="entry name" value="GPALPP MOTIFS-CONTAINING PROTEIN 1"/>
    <property type="match status" value="1"/>
</dbReference>
<evidence type="ECO:0000256" key="2">
    <source>
        <dbReference type="SAM" id="MobiDB-lite"/>
    </source>
</evidence>
<dbReference type="Ensembl" id="ENSOABT00000032105.2">
    <property type="protein sequence ID" value="ENSOABP00000031229.1"/>
    <property type="gene ID" value="ENSOABG00000014450.2"/>
</dbReference>
<evidence type="ECO:0000259" key="3">
    <source>
        <dbReference type="Pfam" id="PF12572"/>
    </source>
</evidence>
<protein>
    <recommendedName>
        <fullName evidence="1">GPALPP motifs-containing protein 1</fullName>
    </recommendedName>
</protein>
<evidence type="ECO:0000313" key="4">
    <source>
        <dbReference type="Ensembl" id="ENSOABP00000031229.1"/>
    </source>
</evidence>
<sequence>MKTVTLLCFLRPPVLGPALPPGFHRAQYEDNDGEDADSCPGPALPPGYQAEPSSSEGEDEDVIGPMPANGPIQDTMAQDIERRAQRMKEKLTGDDAPEVLTRETWMTELPPELQHIGLGARTFKKRSGPEKADRSIWTDTPADRERKARVFNENRTKISSLMNLHTKKMKEKAKEKADQPVERRPFDRDADLQVNRFDEAQKQRLLKKSQELNTRFSHSKERMFL</sequence>
<dbReference type="PANTHER" id="PTHR46370:SF1">
    <property type="entry name" value="GPALPP MOTIFS-CONTAINING PROTEIN 1"/>
    <property type="match status" value="1"/>
</dbReference>
<evidence type="ECO:0000313" key="5">
    <source>
        <dbReference type="Proteomes" id="UP000472276"/>
    </source>
</evidence>
<organism evidence="4 5">
    <name type="scientific">Oreochromis aureus</name>
    <name type="common">Israeli tilapia</name>
    <name type="synonym">Chromis aureus</name>
    <dbReference type="NCBI Taxonomy" id="47969"/>
    <lineage>
        <taxon>Eukaryota</taxon>
        <taxon>Metazoa</taxon>
        <taxon>Chordata</taxon>
        <taxon>Craniata</taxon>
        <taxon>Vertebrata</taxon>
        <taxon>Euteleostomi</taxon>
        <taxon>Actinopterygii</taxon>
        <taxon>Neopterygii</taxon>
        <taxon>Teleostei</taxon>
        <taxon>Neoteleostei</taxon>
        <taxon>Acanthomorphata</taxon>
        <taxon>Ovalentaria</taxon>
        <taxon>Cichlomorphae</taxon>
        <taxon>Cichliformes</taxon>
        <taxon>Cichlidae</taxon>
        <taxon>African cichlids</taxon>
        <taxon>Pseudocrenilabrinae</taxon>
        <taxon>Oreochromini</taxon>
        <taxon>Oreochromis</taxon>
    </lineage>
</organism>
<dbReference type="InterPro" id="IPR022226">
    <property type="entry name" value="DUF3752"/>
</dbReference>
<dbReference type="Pfam" id="PF12572">
    <property type="entry name" value="DUF3752"/>
    <property type="match status" value="1"/>
</dbReference>
<proteinExistence type="predicted"/>
<feature type="region of interest" description="Disordered" evidence="2">
    <location>
        <begin position="18"/>
        <end position="73"/>
    </location>
</feature>
<feature type="domain" description="DUF3752" evidence="3">
    <location>
        <begin position="155"/>
        <end position="217"/>
    </location>
</feature>
<name>A0A668TV64_OREAU</name>
<reference evidence="4" key="1">
    <citation type="submission" date="2025-08" db="UniProtKB">
        <authorList>
            <consortium name="Ensembl"/>
        </authorList>
    </citation>
    <scope>IDENTIFICATION</scope>
</reference>
<feature type="region of interest" description="Disordered" evidence="2">
    <location>
        <begin position="167"/>
        <end position="189"/>
    </location>
</feature>